<organism evidence="2 3">
    <name type="scientific">Myxococcus xanthus</name>
    <dbReference type="NCBI Taxonomy" id="34"/>
    <lineage>
        <taxon>Bacteria</taxon>
        <taxon>Pseudomonadati</taxon>
        <taxon>Myxococcota</taxon>
        <taxon>Myxococcia</taxon>
        <taxon>Myxococcales</taxon>
        <taxon>Cystobacterineae</taxon>
        <taxon>Myxococcaceae</taxon>
        <taxon>Myxococcus</taxon>
    </lineage>
</organism>
<keyword evidence="1" id="KW-1133">Transmembrane helix</keyword>
<feature type="transmembrane region" description="Helical" evidence="1">
    <location>
        <begin position="54"/>
        <end position="75"/>
    </location>
</feature>
<dbReference type="Proteomes" id="UP000320179">
    <property type="component" value="Chromosome"/>
</dbReference>
<accession>A0AAE6FYB1</accession>
<dbReference type="EMBL" id="CP017174">
    <property type="protein sequence ID" value="QDE67457.1"/>
    <property type="molecule type" value="Genomic_DNA"/>
</dbReference>
<feature type="transmembrane region" description="Helical" evidence="1">
    <location>
        <begin position="12"/>
        <end position="34"/>
    </location>
</feature>
<evidence type="ECO:0000313" key="3">
    <source>
        <dbReference type="Proteomes" id="UP000320179"/>
    </source>
</evidence>
<sequence length="146" mass="16035">MNRNEPTRIIQASALYDLVVTAPFATPWTAGWLLEKLHHLHVALGLPGASPPEFGPMHLFFVSLMGTIVTVWSLLRLWKPEPALGAADTLGRAGFSLWMGVAFASGQTGILAVMLALELTWFFVQGGAILQWWRNHHAHAPRSQTA</sequence>
<name>A0AAE6FYB1_MYXXA</name>
<keyword evidence="1" id="KW-0472">Membrane</keyword>
<gene>
    <name evidence="2" type="ORF">BHS09_10930</name>
</gene>
<proteinExistence type="predicted"/>
<evidence type="ECO:0000313" key="2">
    <source>
        <dbReference type="EMBL" id="QDE67457.1"/>
    </source>
</evidence>
<evidence type="ECO:0000256" key="1">
    <source>
        <dbReference type="SAM" id="Phobius"/>
    </source>
</evidence>
<dbReference type="RefSeq" id="WP_140789557.1">
    <property type="nucleotide sequence ID" value="NZ_CP017169.1"/>
</dbReference>
<reference evidence="2 3" key="1">
    <citation type="journal article" date="2019" name="Science">
        <title>Social genes are selection hotspots in kin groups of a soil microbe.</title>
        <authorList>
            <person name="Wielgoss S."/>
            <person name="Wolfensberger R."/>
            <person name="Sun L."/>
            <person name="Fiegna F."/>
            <person name="Velicer G.J."/>
        </authorList>
    </citation>
    <scope>NUCLEOTIDE SEQUENCE [LARGE SCALE GENOMIC DNA]</scope>
    <source>
        <strain evidence="2 3">MC3.5.9c15</strain>
    </source>
</reference>
<dbReference type="AlphaFoldDB" id="A0AAE6FYB1"/>
<protein>
    <submittedName>
        <fullName evidence="2">Uncharacterized protein</fullName>
    </submittedName>
</protein>
<keyword evidence="1" id="KW-0812">Transmembrane</keyword>
<feature type="transmembrane region" description="Helical" evidence="1">
    <location>
        <begin position="95"/>
        <end position="117"/>
    </location>
</feature>